<organism evidence="8 9">
    <name type="scientific">Microdochium bolleyi</name>
    <dbReference type="NCBI Taxonomy" id="196109"/>
    <lineage>
        <taxon>Eukaryota</taxon>
        <taxon>Fungi</taxon>
        <taxon>Dikarya</taxon>
        <taxon>Ascomycota</taxon>
        <taxon>Pezizomycotina</taxon>
        <taxon>Sordariomycetes</taxon>
        <taxon>Xylariomycetidae</taxon>
        <taxon>Xylariales</taxon>
        <taxon>Microdochiaceae</taxon>
        <taxon>Microdochium</taxon>
    </lineage>
</organism>
<dbReference type="InterPro" id="IPR027417">
    <property type="entry name" value="P-loop_NTPase"/>
</dbReference>
<evidence type="ECO:0000256" key="4">
    <source>
        <dbReference type="ARBA" id="ARBA00022824"/>
    </source>
</evidence>
<dbReference type="GO" id="GO:0016787">
    <property type="term" value="F:hydrolase activity"/>
    <property type="evidence" value="ECO:0007669"/>
    <property type="project" value="UniProtKB-KW"/>
</dbReference>
<dbReference type="SUPFAM" id="SSF53474">
    <property type="entry name" value="alpha/beta-Hydrolases"/>
    <property type="match status" value="1"/>
</dbReference>
<evidence type="ECO:0000256" key="2">
    <source>
        <dbReference type="ARBA" id="ARBA00004240"/>
    </source>
</evidence>
<dbReference type="InterPro" id="IPR052374">
    <property type="entry name" value="SERAC1"/>
</dbReference>
<feature type="domain" description="NB-ARC" evidence="7">
    <location>
        <begin position="399"/>
        <end position="564"/>
    </location>
</feature>
<proteinExistence type="predicted"/>
<dbReference type="PANTHER" id="PTHR48182">
    <property type="entry name" value="PROTEIN SERAC1"/>
    <property type="match status" value="1"/>
</dbReference>
<dbReference type="PANTHER" id="PTHR48182:SF2">
    <property type="entry name" value="PROTEIN SERAC1"/>
    <property type="match status" value="1"/>
</dbReference>
<evidence type="ECO:0000256" key="1">
    <source>
        <dbReference type="ARBA" id="ARBA00004173"/>
    </source>
</evidence>
<keyword evidence="6" id="KW-0472">Membrane</keyword>
<name>A0A136IQP6_9PEZI</name>
<evidence type="ECO:0000313" key="9">
    <source>
        <dbReference type="Proteomes" id="UP000070501"/>
    </source>
</evidence>
<dbReference type="Pfam" id="PF00931">
    <property type="entry name" value="NB-ARC"/>
    <property type="match status" value="1"/>
</dbReference>
<dbReference type="GO" id="GO:0016020">
    <property type="term" value="C:membrane"/>
    <property type="evidence" value="ECO:0007669"/>
    <property type="project" value="UniProtKB-SubCell"/>
</dbReference>
<evidence type="ECO:0000256" key="5">
    <source>
        <dbReference type="ARBA" id="ARBA00023128"/>
    </source>
</evidence>
<keyword evidence="4" id="KW-0256">Endoplasmic reticulum</keyword>
<dbReference type="InterPro" id="IPR002182">
    <property type="entry name" value="NB-ARC"/>
</dbReference>
<protein>
    <submittedName>
        <fullName evidence="8">p-loop containing nucleoside triphosphate hydrolase protein</fullName>
    </submittedName>
</protein>
<evidence type="ECO:0000259" key="7">
    <source>
        <dbReference type="Pfam" id="PF00931"/>
    </source>
</evidence>
<dbReference type="OrthoDB" id="21416at2759"/>
<dbReference type="Gene3D" id="3.40.50.300">
    <property type="entry name" value="P-loop containing nucleotide triphosphate hydrolases"/>
    <property type="match status" value="1"/>
</dbReference>
<accession>A0A136IQP6</accession>
<keyword evidence="5" id="KW-0496">Mitochondrion</keyword>
<dbReference type="InParanoid" id="A0A136IQP6"/>
<dbReference type="Gene3D" id="3.40.50.1820">
    <property type="entry name" value="alpha/beta hydrolase"/>
    <property type="match status" value="1"/>
</dbReference>
<keyword evidence="9" id="KW-1185">Reference proteome</keyword>
<sequence>MAASTKSKTWRARGIGLRCSNACLQRLLSRADEGGDIQIRSLAVEHHGRSKTATVDFRGDAATPPPGSLLPCAEHGGEAILLDEHFLGFTTLFAPPDEDYQLDIIALSGLGGHAFGSFKERGGEHMWLRDSLPRHLVGRDTGRPMARVLIYGYGSPVAGSTSMQNVDDIAGRLRHGLADLVVLGDDRRPRPMLLISHSLGGLIAKQAASSERVSKAIRAVVFFGVPHTGMDVTSLMPMVGEAGPNTELVVSIGQTNSQFLARQAREFPDALEALGRPEVFCFYETEKSPTAVQFENGQWCMSGPPAVLVSAFSATHCILGADAGDCSCAINRGHSEIVKYAREDDVYDTVLLRLQSLAQRAVLTAATQKCRPADRLSAVRHLIPMRHNRNFTGRRAVLKELQDRFFGKHEQQRQDAVALVGLGGIGKTQVALEFSYWVREHKSNYSIFWISALSVDTFDQSCTDILRSLGVADEGDATRDVKLQLQDYLSNDPRASRWLLVLDNADDVALLRDAPVRLRSYLPHRDDGLTLITTRTEDVVPTSCTMIDLHGMPSSEAKELFQKSLDRSRVCDYDDEACEKLLDAIERLPLAISQTAAYLNRNRCTVEEYLGYLGGREEEAVELLSYEASSGEHWPVQKEHSAVMKTWLVSLDQMRQTTATATATASEGEERESVVQLLMFLSRIEPKAIPKSMLPSVGGSGVVLAQTMGTLLSYAFLTKREGDMYDMHSLVHLAIRSWISRQGLAGKAAASALTHLRGKMPVSDRIRRAVWTAYMPHALRALASSGKAEEQTE</sequence>
<keyword evidence="8" id="KW-0378">Hydrolase</keyword>
<dbReference type="GO" id="GO:0043531">
    <property type="term" value="F:ADP binding"/>
    <property type="evidence" value="ECO:0007669"/>
    <property type="project" value="InterPro"/>
</dbReference>
<dbReference type="GO" id="GO:0005783">
    <property type="term" value="C:endoplasmic reticulum"/>
    <property type="evidence" value="ECO:0007669"/>
    <property type="project" value="UniProtKB-SubCell"/>
</dbReference>
<dbReference type="EMBL" id="KQ964263">
    <property type="protein sequence ID" value="KXJ87252.1"/>
    <property type="molecule type" value="Genomic_DNA"/>
</dbReference>
<evidence type="ECO:0000313" key="8">
    <source>
        <dbReference type="EMBL" id="KXJ87252.1"/>
    </source>
</evidence>
<dbReference type="SUPFAM" id="SSF52540">
    <property type="entry name" value="P-loop containing nucleoside triphosphate hydrolases"/>
    <property type="match status" value="1"/>
</dbReference>
<comment type="subcellular location">
    <subcellularLocation>
        <location evidence="2">Endoplasmic reticulum</location>
    </subcellularLocation>
    <subcellularLocation>
        <location evidence="3">Membrane</location>
    </subcellularLocation>
    <subcellularLocation>
        <location evidence="1">Mitochondrion</location>
    </subcellularLocation>
</comment>
<dbReference type="AlphaFoldDB" id="A0A136IQP6"/>
<feature type="non-terminal residue" evidence="8">
    <location>
        <position position="793"/>
    </location>
</feature>
<evidence type="ECO:0000256" key="6">
    <source>
        <dbReference type="ARBA" id="ARBA00023136"/>
    </source>
</evidence>
<dbReference type="Proteomes" id="UP000070501">
    <property type="component" value="Unassembled WGS sequence"/>
</dbReference>
<dbReference type="GO" id="GO:0005739">
    <property type="term" value="C:mitochondrion"/>
    <property type="evidence" value="ECO:0007669"/>
    <property type="project" value="UniProtKB-SubCell"/>
</dbReference>
<evidence type="ECO:0000256" key="3">
    <source>
        <dbReference type="ARBA" id="ARBA00004370"/>
    </source>
</evidence>
<dbReference type="InterPro" id="IPR029058">
    <property type="entry name" value="AB_hydrolase_fold"/>
</dbReference>
<gene>
    <name evidence="8" type="ORF">Micbo1qcDRAFT_216259</name>
</gene>
<reference evidence="9" key="1">
    <citation type="submission" date="2016-02" db="EMBL/GenBank/DDBJ databases">
        <title>Draft genome sequence of Microdochium bolleyi, a fungal endophyte of beachgrass.</title>
        <authorList>
            <consortium name="DOE Joint Genome Institute"/>
            <person name="David A.S."/>
            <person name="May G."/>
            <person name="Haridas S."/>
            <person name="Lim J."/>
            <person name="Wang M."/>
            <person name="Labutti K."/>
            <person name="Lipzen A."/>
            <person name="Barry K."/>
            <person name="Grigoriev I.V."/>
        </authorList>
    </citation>
    <scope>NUCLEOTIDE SEQUENCE [LARGE SCALE GENOMIC DNA]</scope>
    <source>
        <strain evidence="9">J235TASD1</strain>
    </source>
</reference>